<proteinExistence type="predicted"/>
<protein>
    <recommendedName>
        <fullName evidence="3">Nitrate reductase</fullName>
    </recommendedName>
</protein>
<dbReference type="STRING" id="1515746.HR45_06365"/>
<dbReference type="AlphaFoldDB" id="A0A094JJ98"/>
<keyword evidence="2" id="KW-1185">Reference proteome</keyword>
<dbReference type="PANTHER" id="PTHR39166:SF1">
    <property type="entry name" value="BLL1166 PROTEIN"/>
    <property type="match status" value="1"/>
</dbReference>
<dbReference type="EMBL" id="JPEO01000003">
    <property type="protein sequence ID" value="KFZ38124.1"/>
    <property type="molecule type" value="Genomic_DNA"/>
</dbReference>
<reference evidence="1 2" key="1">
    <citation type="submission" date="2014-06" db="EMBL/GenBank/DDBJ databases">
        <title>Shewanella sp. YQH10.</title>
        <authorList>
            <person name="Liu Y."/>
            <person name="Zeng R."/>
        </authorList>
    </citation>
    <scope>NUCLEOTIDE SEQUENCE [LARGE SCALE GENOMIC DNA]</scope>
    <source>
        <strain evidence="1 2">YQH10</strain>
    </source>
</reference>
<accession>A0A094JJ98</accession>
<sequence length="172" mass="19985">MLISWLRQSESRMRALAVAARLNLPQGYIAAGFIRNLVWDRFHGITTALNDIDLIYFDPNDVSDGIEAHYQQQLKQWLPIAWSVKNQARMHLKHKHQPYTGVLQAMRYWPEHETAIAARLKQGQVEIIHTGYLRSLLALQLTRNPHAVDGAFQQRVADRGWLEIYQHLKLIL</sequence>
<dbReference type="Proteomes" id="UP000029264">
    <property type="component" value="Unassembled WGS sequence"/>
</dbReference>
<dbReference type="Pfam" id="PF06042">
    <property type="entry name" value="NTP_transf_6"/>
    <property type="match status" value="1"/>
</dbReference>
<dbReference type="eggNOG" id="COG3575">
    <property type="taxonomic scope" value="Bacteria"/>
</dbReference>
<dbReference type="PANTHER" id="PTHR39166">
    <property type="entry name" value="BLL1166 PROTEIN"/>
    <property type="match status" value="1"/>
</dbReference>
<evidence type="ECO:0000313" key="1">
    <source>
        <dbReference type="EMBL" id="KFZ38124.1"/>
    </source>
</evidence>
<comment type="caution">
    <text evidence="1">The sequence shown here is derived from an EMBL/GenBank/DDBJ whole genome shotgun (WGS) entry which is preliminary data.</text>
</comment>
<name>A0A094JJ98_9GAMM</name>
<organism evidence="1 2">
    <name type="scientific">Shewanella mangrovi</name>
    <dbReference type="NCBI Taxonomy" id="1515746"/>
    <lineage>
        <taxon>Bacteria</taxon>
        <taxon>Pseudomonadati</taxon>
        <taxon>Pseudomonadota</taxon>
        <taxon>Gammaproteobacteria</taxon>
        <taxon>Alteromonadales</taxon>
        <taxon>Shewanellaceae</taxon>
        <taxon>Shewanella</taxon>
    </lineage>
</organism>
<evidence type="ECO:0008006" key="3">
    <source>
        <dbReference type="Google" id="ProtNLM"/>
    </source>
</evidence>
<dbReference type="InterPro" id="IPR009267">
    <property type="entry name" value="NTP_transf_6"/>
</dbReference>
<gene>
    <name evidence="1" type="ORF">HR45_06365</name>
</gene>
<evidence type="ECO:0000313" key="2">
    <source>
        <dbReference type="Proteomes" id="UP000029264"/>
    </source>
</evidence>